<sequence length="244" mass="27147">MITRPLPYSPYPRSSGERASGTRPADAGLIPFVTQREGEEAAPNNLFLEKTAVRQHRLRYQDEDPRDRDHRGVLWARCSLNPVDGRLQPTGAPQWKLMHPLRQRLTMQAMRCQVCAQPAKTPLGYFFLAGPHDIDTSEPPVLTSQPPVCAKHVRVAIRLCPHLRRDTTVFLARSAPLYGVLGVVYGYGYGYGQGGVHVVACPDSPLPYGHPNLDTFLASQLVRRLTIYRVVGLDELANVMGQVT</sequence>
<dbReference type="Proteomes" id="UP001501563">
    <property type="component" value="Unassembled WGS sequence"/>
</dbReference>
<accession>A0ABP7KRT6</accession>
<proteinExistence type="predicted"/>
<comment type="caution">
    <text evidence="2">The sequence shown here is derived from an EMBL/GenBank/DDBJ whole genome shotgun (WGS) entry which is preliminary data.</text>
</comment>
<name>A0ABP7KRT6_9ACTN</name>
<feature type="region of interest" description="Disordered" evidence="1">
    <location>
        <begin position="1"/>
        <end position="27"/>
    </location>
</feature>
<evidence type="ECO:0000313" key="2">
    <source>
        <dbReference type="EMBL" id="GAA3885790.1"/>
    </source>
</evidence>
<keyword evidence="3" id="KW-1185">Reference proteome</keyword>
<dbReference type="EMBL" id="BAAAZA010000021">
    <property type="protein sequence ID" value="GAA3885790.1"/>
    <property type="molecule type" value="Genomic_DNA"/>
</dbReference>
<evidence type="ECO:0000256" key="1">
    <source>
        <dbReference type="SAM" id="MobiDB-lite"/>
    </source>
</evidence>
<gene>
    <name evidence="2" type="ORF">GCM10022207_61380</name>
</gene>
<dbReference type="RefSeq" id="WP_345552651.1">
    <property type="nucleotide sequence ID" value="NZ_BAAAZA010000021.1"/>
</dbReference>
<protein>
    <submittedName>
        <fullName evidence="2">Uncharacterized protein</fullName>
    </submittedName>
</protein>
<evidence type="ECO:0000313" key="3">
    <source>
        <dbReference type="Proteomes" id="UP001501563"/>
    </source>
</evidence>
<feature type="compositionally biased region" description="Low complexity" evidence="1">
    <location>
        <begin position="1"/>
        <end position="14"/>
    </location>
</feature>
<organism evidence="2 3">
    <name type="scientific">Streptomyces lannensis</name>
    <dbReference type="NCBI Taxonomy" id="766498"/>
    <lineage>
        <taxon>Bacteria</taxon>
        <taxon>Bacillati</taxon>
        <taxon>Actinomycetota</taxon>
        <taxon>Actinomycetes</taxon>
        <taxon>Kitasatosporales</taxon>
        <taxon>Streptomycetaceae</taxon>
        <taxon>Streptomyces</taxon>
    </lineage>
</organism>
<reference evidence="3" key="1">
    <citation type="journal article" date="2019" name="Int. J. Syst. Evol. Microbiol.">
        <title>The Global Catalogue of Microorganisms (GCM) 10K type strain sequencing project: providing services to taxonomists for standard genome sequencing and annotation.</title>
        <authorList>
            <consortium name="The Broad Institute Genomics Platform"/>
            <consortium name="The Broad Institute Genome Sequencing Center for Infectious Disease"/>
            <person name="Wu L."/>
            <person name="Ma J."/>
        </authorList>
    </citation>
    <scope>NUCLEOTIDE SEQUENCE [LARGE SCALE GENOMIC DNA]</scope>
    <source>
        <strain evidence="3">JCM 16578</strain>
    </source>
</reference>